<comment type="subunit">
    <text evidence="12">Homodimer. Erythronolide synthase is composed of EryAI, EryAII and EryAIII multimodular (2 modules) polypeptides each coding for a functional synthase subunit which participates in 2 of the six FAS-like elongation steps required for formation of the polyketide. Module 1, 2, 3, 4, 5, and 6 participating in biosynthesis steps 1, 2, 3, 4, 5, and 6, respectively.</text>
</comment>
<dbReference type="FunFam" id="1.10.1200.10:FF:000007">
    <property type="entry name" value="Probable polyketide synthase pks17"/>
    <property type="match status" value="2"/>
</dbReference>
<dbReference type="Gene3D" id="1.10.1200.10">
    <property type="entry name" value="ACP-like"/>
    <property type="match status" value="2"/>
</dbReference>
<dbReference type="CDD" id="cd08956">
    <property type="entry name" value="KR_3_FAS_SDR_x"/>
    <property type="match status" value="1"/>
</dbReference>
<evidence type="ECO:0000256" key="3">
    <source>
        <dbReference type="ARBA" id="ARBA00022553"/>
    </source>
</evidence>
<dbReference type="InterPro" id="IPR016039">
    <property type="entry name" value="Thiolase-like"/>
</dbReference>
<evidence type="ECO:0000256" key="13">
    <source>
        <dbReference type="ARBA" id="ARBA00066981"/>
    </source>
</evidence>
<dbReference type="Pfam" id="PF14765">
    <property type="entry name" value="PS-DH"/>
    <property type="match status" value="2"/>
</dbReference>
<dbReference type="InterPro" id="IPR018201">
    <property type="entry name" value="Ketoacyl_synth_AS"/>
</dbReference>
<dbReference type="InterPro" id="IPR013968">
    <property type="entry name" value="PKS_KR"/>
</dbReference>
<dbReference type="CDD" id="cd00833">
    <property type="entry name" value="PKS"/>
    <property type="match status" value="2"/>
</dbReference>
<dbReference type="Pfam" id="PF16197">
    <property type="entry name" value="KAsynt_C_assoc"/>
    <property type="match status" value="2"/>
</dbReference>
<gene>
    <name evidence="19" type="ORF">EKG83_24425</name>
</gene>
<dbReference type="Pfam" id="PF21089">
    <property type="entry name" value="PKS_DH_N"/>
    <property type="match status" value="2"/>
</dbReference>
<dbReference type="Gene3D" id="3.40.50.720">
    <property type="entry name" value="NAD(P)-binding Rossmann-like Domain"/>
    <property type="match status" value="2"/>
</dbReference>
<dbReference type="InterPro" id="IPR014030">
    <property type="entry name" value="Ketoacyl_synth_N"/>
</dbReference>
<evidence type="ECO:0000313" key="19">
    <source>
        <dbReference type="EMBL" id="QFZ20140.1"/>
    </source>
</evidence>
<dbReference type="EC" id="2.3.1.94" evidence="13"/>
<comment type="pathway">
    <text evidence="11">Antibiotic biosynthesis; erythromycin biosynthesis.</text>
</comment>
<dbReference type="Gene3D" id="3.30.70.3290">
    <property type="match status" value="2"/>
</dbReference>
<dbReference type="PROSITE" id="PS52019">
    <property type="entry name" value="PKS_MFAS_DH"/>
    <property type="match status" value="2"/>
</dbReference>
<dbReference type="InterPro" id="IPR015083">
    <property type="entry name" value="NorB/c/GfsB-D-like_docking"/>
</dbReference>
<dbReference type="PROSITE" id="PS00606">
    <property type="entry name" value="KS3_1"/>
    <property type="match status" value="2"/>
</dbReference>
<evidence type="ECO:0000256" key="1">
    <source>
        <dbReference type="ARBA" id="ARBA00001957"/>
    </source>
</evidence>
<dbReference type="InterPro" id="IPR049552">
    <property type="entry name" value="PKS_DH_N"/>
</dbReference>
<feature type="domain" description="Ketosynthase family 3 (KS3)" evidence="17">
    <location>
        <begin position="33"/>
        <end position="457"/>
    </location>
</feature>
<dbReference type="GO" id="GO:0006633">
    <property type="term" value="P:fatty acid biosynthetic process"/>
    <property type="evidence" value="ECO:0007669"/>
    <property type="project" value="InterPro"/>
</dbReference>
<dbReference type="SUPFAM" id="SSF47336">
    <property type="entry name" value="ACP-like"/>
    <property type="match status" value="2"/>
</dbReference>
<dbReference type="InterPro" id="IPR057326">
    <property type="entry name" value="KR_dom"/>
</dbReference>
<comment type="catalytic activity">
    <reaction evidence="9">
        <text>6 (S)-methylmalonyl-CoA + propanoyl-CoA + 6 NADPH + 12 H(+) = 6-deoxyerythronolide B + 6 CO2 + 6 NADP(+) + 7 CoA + H2O</text>
        <dbReference type="Rhea" id="RHEA:23068"/>
        <dbReference type="ChEBI" id="CHEBI:15377"/>
        <dbReference type="ChEBI" id="CHEBI:15378"/>
        <dbReference type="ChEBI" id="CHEBI:16089"/>
        <dbReference type="ChEBI" id="CHEBI:16526"/>
        <dbReference type="ChEBI" id="CHEBI:57287"/>
        <dbReference type="ChEBI" id="CHEBI:57327"/>
        <dbReference type="ChEBI" id="CHEBI:57392"/>
        <dbReference type="ChEBI" id="CHEBI:57783"/>
        <dbReference type="ChEBI" id="CHEBI:58349"/>
        <dbReference type="EC" id="2.3.1.94"/>
    </reaction>
</comment>
<dbReference type="PANTHER" id="PTHR43775:SF51">
    <property type="entry name" value="INACTIVE PHENOLPHTHIOCEROL SYNTHESIS POLYKETIDE SYNTHASE TYPE I PKS1-RELATED"/>
    <property type="match status" value="1"/>
</dbReference>
<dbReference type="InterPro" id="IPR036291">
    <property type="entry name" value="NAD(P)-bd_dom_sf"/>
</dbReference>
<dbReference type="InterPro" id="IPR020841">
    <property type="entry name" value="PKS_Beta-ketoAc_synthase_dom"/>
</dbReference>
<feature type="active site" description="Proton acceptor; for dehydratase activity" evidence="14">
    <location>
        <position position="938"/>
    </location>
</feature>
<dbReference type="InterPro" id="IPR050091">
    <property type="entry name" value="PKS_NRPS_Biosynth_Enz"/>
</dbReference>
<keyword evidence="20" id="KW-1185">Reference proteome</keyword>
<dbReference type="GO" id="GO:0031177">
    <property type="term" value="F:phosphopantetheine binding"/>
    <property type="evidence" value="ECO:0007669"/>
    <property type="project" value="InterPro"/>
</dbReference>
<comment type="function">
    <text evidence="10">Involved in the biosynthesis of antibiotic erythromycin via the biosynthesis of its aglycone precursor, 6-deoxyerythronolide B (6-dEB).</text>
</comment>
<dbReference type="InterPro" id="IPR016036">
    <property type="entry name" value="Malonyl_transacylase_ACP-bd"/>
</dbReference>
<dbReference type="SMART" id="SM00823">
    <property type="entry name" value="PKS_PP"/>
    <property type="match status" value="2"/>
</dbReference>
<dbReference type="SMART" id="SM00822">
    <property type="entry name" value="PKS_KR"/>
    <property type="match status" value="2"/>
</dbReference>
<dbReference type="PROSITE" id="PS52004">
    <property type="entry name" value="KS3_2"/>
    <property type="match status" value="2"/>
</dbReference>
<comment type="cofactor">
    <cofactor evidence="1">
        <name>pantetheine 4'-phosphate</name>
        <dbReference type="ChEBI" id="CHEBI:47942"/>
    </cofactor>
</comment>
<dbReference type="InterPro" id="IPR001227">
    <property type="entry name" value="Ac_transferase_dom_sf"/>
</dbReference>
<evidence type="ECO:0000256" key="8">
    <source>
        <dbReference type="ARBA" id="ARBA00023315"/>
    </source>
</evidence>
<dbReference type="Pfam" id="PF00109">
    <property type="entry name" value="ketoacyl-synt"/>
    <property type="match status" value="2"/>
</dbReference>
<dbReference type="CDD" id="cd08952">
    <property type="entry name" value="KR_1_SDR_x"/>
    <property type="match status" value="1"/>
</dbReference>
<reference evidence="20" key="1">
    <citation type="journal article" date="2021" name="Curr. Microbiol.">
        <title>Complete genome of nocamycin-producing strain Saccharothrix syringae NRRL B-16468 reveals the biosynthetic potential for secondary metabolites.</title>
        <authorList>
            <person name="Mo X."/>
            <person name="Yang S."/>
        </authorList>
    </citation>
    <scope>NUCLEOTIDE SEQUENCE [LARGE SCALE GENOMIC DNA]</scope>
    <source>
        <strain evidence="20">ATCC 51364 / DSM 43886 / JCM 6844 / KCTC 9398 / NBRC 14523 / NRRL B-16468 / INA 2240</strain>
    </source>
</reference>
<dbReference type="EMBL" id="CP034550">
    <property type="protein sequence ID" value="QFZ20140.1"/>
    <property type="molecule type" value="Genomic_DNA"/>
</dbReference>
<dbReference type="FunFam" id="3.40.366.10:FF:000002">
    <property type="entry name" value="Probable polyketide synthase 2"/>
    <property type="match status" value="1"/>
</dbReference>
<feature type="active site" description="Proton donor; for dehydratase activity" evidence="14">
    <location>
        <position position="1102"/>
    </location>
</feature>
<dbReference type="InterPro" id="IPR006162">
    <property type="entry name" value="Ppantetheine_attach_site"/>
</dbReference>
<dbReference type="SMART" id="SM00826">
    <property type="entry name" value="PKS_DH"/>
    <property type="match status" value="2"/>
</dbReference>
<dbReference type="GO" id="GO:0033068">
    <property type="term" value="P:macrolide biosynthetic process"/>
    <property type="evidence" value="ECO:0007669"/>
    <property type="project" value="UniProtKB-ARBA"/>
</dbReference>
<dbReference type="RefSeq" id="WP_153278347.1">
    <property type="nucleotide sequence ID" value="NZ_CP034550.1"/>
</dbReference>
<feature type="compositionally biased region" description="Basic and acidic residues" evidence="15">
    <location>
        <begin position="995"/>
        <end position="1008"/>
    </location>
</feature>
<evidence type="ECO:0000256" key="2">
    <source>
        <dbReference type="ARBA" id="ARBA00022450"/>
    </source>
</evidence>
<accession>A0A5Q0H2T5</accession>
<keyword evidence="6" id="KW-0045">Antibiotic biosynthesis</keyword>
<feature type="region of interest" description="C-terminal hotdog fold" evidence="14">
    <location>
        <begin position="2777"/>
        <end position="2915"/>
    </location>
</feature>
<dbReference type="InterPro" id="IPR020806">
    <property type="entry name" value="PKS_PP-bd"/>
</dbReference>
<dbReference type="InterPro" id="IPR020807">
    <property type="entry name" value="PKS_DH"/>
</dbReference>
<feature type="region of interest" description="Disordered" evidence="15">
    <location>
        <begin position="992"/>
        <end position="1015"/>
    </location>
</feature>
<dbReference type="InterPro" id="IPR009081">
    <property type="entry name" value="PP-bd_ACP"/>
</dbReference>
<dbReference type="Pfam" id="PF08659">
    <property type="entry name" value="KR"/>
    <property type="match status" value="2"/>
</dbReference>
<feature type="domain" description="Carrier" evidence="16">
    <location>
        <begin position="3430"/>
        <end position="3508"/>
    </location>
</feature>
<protein>
    <recommendedName>
        <fullName evidence="13">6-deoxyerythronolide-B synthase</fullName>
        <ecNumber evidence="13">2.3.1.94</ecNumber>
    </recommendedName>
</protein>
<dbReference type="InterPro" id="IPR055123">
    <property type="entry name" value="SpnB-like_Rossmann"/>
</dbReference>
<dbReference type="InterPro" id="IPR042104">
    <property type="entry name" value="PKS_dehydratase_sf"/>
</dbReference>
<evidence type="ECO:0000259" key="16">
    <source>
        <dbReference type="PROSITE" id="PS50075"/>
    </source>
</evidence>
<evidence type="ECO:0000259" key="17">
    <source>
        <dbReference type="PROSITE" id="PS52004"/>
    </source>
</evidence>
<feature type="region of interest" description="N-terminal hotdog fold" evidence="14">
    <location>
        <begin position="906"/>
        <end position="1029"/>
    </location>
</feature>
<dbReference type="SUPFAM" id="SSF53901">
    <property type="entry name" value="Thiolase-like"/>
    <property type="match status" value="2"/>
</dbReference>
<evidence type="ECO:0000256" key="4">
    <source>
        <dbReference type="ARBA" id="ARBA00022679"/>
    </source>
</evidence>
<dbReference type="Pfam" id="PF00550">
    <property type="entry name" value="PP-binding"/>
    <property type="match status" value="2"/>
</dbReference>
<feature type="active site" description="Proton acceptor; for dehydratase activity" evidence="14">
    <location>
        <position position="2674"/>
    </location>
</feature>
<dbReference type="PROSITE" id="PS00012">
    <property type="entry name" value="PHOSPHOPANTETHEINE"/>
    <property type="match status" value="2"/>
</dbReference>
<feature type="domain" description="Carrier" evidence="16">
    <location>
        <begin position="1658"/>
        <end position="1733"/>
    </location>
</feature>
<dbReference type="InterPro" id="IPR049900">
    <property type="entry name" value="PKS_mFAS_DH"/>
</dbReference>
<dbReference type="FunFam" id="3.40.47.10:FF:000019">
    <property type="entry name" value="Polyketide synthase type I"/>
    <property type="match status" value="2"/>
</dbReference>
<name>A0A5Q0H2T5_SACSY</name>
<keyword evidence="2" id="KW-0596">Phosphopantetheine</keyword>
<evidence type="ECO:0000256" key="14">
    <source>
        <dbReference type="PROSITE-ProRule" id="PRU01363"/>
    </source>
</evidence>
<dbReference type="PANTHER" id="PTHR43775">
    <property type="entry name" value="FATTY ACID SYNTHASE"/>
    <property type="match status" value="1"/>
</dbReference>
<evidence type="ECO:0000256" key="12">
    <source>
        <dbReference type="ARBA" id="ARBA00063272"/>
    </source>
</evidence>
<dbReference type="InterPro" id="IPR014043">
    <property type="entry name" value="Acyl_transferase_dom"/>
</dbReference>
<dbReference type="InterPro" id="IPR032821">
    <property type="entry name" value="PKS_assoc"/>
</dbReference>
<keyword evidence="4" id="KW-0808">Transferase</keyword>
<dbReference type="SUPFAM" id="SSF52151">
    <property type="entry name" value="FabD/lysophospholipase-like"/>
    <property type="match status" value="2"/>
</dbReference>
<keyword evidence="3" id="KW-0597">Phosphoprotein</keyword>
<dbReference type="InterPro" id="IPR016035">
    <property type="entry name" value="Acyl_Trfase/lysoPLipase"/>
</dbReference>
<feature type="active site" description="Proton donor; for dehydratase activity" evidence="14">
    <location>
        <position position="2838"/>
    </location>
</feature>
<proteinExistence type="predicted"/>
<dbReference type="InterPro" id="IPR049551">
    <property type="entry name" value="PKS_DH_C"/>
</dbReference>
<dbReference type="SMART" id="SM01294">
    <property type="entry name" value="PKS_PP_betabranch"/>
    <property type="match status" value="2"/>
</dbReference>
<feature type="region of interest" description="N-terminal hotdog fold" evidence="14">
    <location>
        <begin position="2642"/>
        <end position="2764"/>
    </location>
</feature>
<dbReference type="GO" id="GO:0047879">
    <property type="term" value="F:erythronolide synthase activity"/>
    <property type="evidence" value="ECO:0007669"/>
    <property type="project" value="UniProtKB-EC"/>
</dbReference>
<dbReference type="PROSITE" id="PS50075">
    <property type="entry name" value="CARRIER"/>
    <property type="match status" value="2"/>
</dbReference>
<dbReference type="Proteomes" id="UP000325787">
    <property type="component" value="Chromosome"/>
</dbReference>
<dbReference type="InterPro" id="IPR014031">
    <property type="entry name" value="Ketoacyl_synth_C"/>
</dbReference>
<dbReference type="Pfam" id="PF22953">
    <property type="entry name" value="SpnB_Rossmann"/>
    <property type="match status" value="1"/>
</dbReference>
<dbReference type="InterPro" id="IPR036736">
    <property type="entry name" value="ACP-like_sf"/>
</dbReference>
<evidence type="ECO:0000256" key="7">
    <source>
        <dbReference type="ARBA" id="ARBA00023268"/>
    </source>
</evidence>
<dbReference type="SUPFAM" id="SSF55048">
    <property type="entry name" value="Probable ACP-binding domain of malonyl-CoA ACP transacylase"/>
    <property type="match status" value="2"/>
</dbReference>
<dbReference type="SUPFAM" id="SSF51735">
    <property type="entry name" value="NAD(P)-binding Rossmann-fold domains"/>
    <property type="match status" value="4"/>
</dbReference>
<dbReference type="Gene3D" id="3.40.366.10">
    <property type="entry name" value="Malonyl-Coenzyme A Acyl Carrier Protein, domain 2"/>
    <property type="match status" value="2"/>
</dbReference>
<dbReference type="SMART" id="SM00827">
    <property type="entry name" value="PKS_AT"/>
    <property type="match status" value="2"/>
</dbReference>
<dbReference type="GO" id="GO:0004312">
    <property type="term" value="F:fatty acid synthase activity"/>
    <property type="evidence" value="ECO:0007669"/>
    <property type="project" value="TreeGrafter"/>
</dbReference>
<feature type="domain" description="PKS/mFAS DH" evidence="18">
    <location>
        <begin position="2642"/>
        <end position="2915"/>
    </location>
</feature>
<evidence type="ECO:0000256" key="9">
    <source>
        <dbReference type="ARBA" id="ARBA00052442"/>
    </source>
</evidence>
<evidence type="ECO:0000256" key="10">
    <source>
        <dbReference type="ARBA" id="ARBA00060158"/>
    </source>
</evidence>
<dbReference type="Pfam" id="PF02801">
    <property type="entry name" value="Ketoacyl-synt_C"/>
    <property type="match status" value="2"/>
</dbReference>
<evidence type="ECO:0000256" key="15">
    <source>
        <dbReference type="SAM" id="MobiDB-lite"/>
    </source>
</evidence>
<evidence type="ECO:0000256" key="11">
    <source>
        <dbReference type="ARBA" id="ARBA00060622"/>
    </source>
</evidence>
<evidence type="ECO:0000256" key="5">
    <source>
        <dbReference type="ARBA" id="ARBA00022737"/>
    </source>
</evidence>
<dbReference type="Gene3D" id="3.10.129.110">
    <property type="entry name" value="Polyketide synthase dehydratase"/>
    <property type="match status" value="2"/>
</dbReference>
<keyword evidence="8" id="KW-0012">Acyltransferase</keyword>
<evidence type="ECO:0000259" key="18">
    <source>
        <dbReference type="PROSITE" id="PS52019"/>
    </source>
</evidence>
<feature type="domain" description="PKS/mFAS DH" evidence="18">
    <location>
        <begin position="906"/>
        <end position="1179"/>
    </location>
</feature>
<feature type="domain" description="Ketosynthase family 3 (KS3)" evidence="17">
    <location>
        <begin position="1755"/>
        <end position="2179"/>
    </location>
</feature>
<keyword evidence="5" id="KW-0677">Repeat</keyword>
<keyword evidence="7" id="KW-0511">Multifunctional enzyme</keyword>
<organism evidence="19 20">
    <name type="scientific">Saccharothrix syringae</name>
    <name type="common">Nocardiopsis syringae</name>
    <dbReference type="NCBI Taxonomy" id="103733"/>
    <lineage>
        <taxon>Bacteria</taxon>
        <taxon>Bacillati</taxon>
        <taxon>Actinomycetota</taxon>
        <taxon>Actinomycetes</taxon>
        <taxon>Pseudonocardiales</taxon>
        <taxon>Pseudonocardiaceae</taxon>
        <taxon>Saccharothrix</taxon>
    </lineage>
</organism>
<dbReference type="Pfam" id="PF08990">
    <property type="entry name" value="Docking"/>
    <property type="match status" value="1"/>
</dbReference>
<dbReference type="SMART" id="SM00825">
    <property type="entry name" value="PKS_KS"/>
    <property type="match status" value="2"/>
</dbReference>
<sequence>MANDEKLVSYFKKVTADLYQTRHRLRELERRRGEPIAIIGMACRFPGGVTSPEGLWRLVADGTDAIGPFPDTRGWDVDALYDPDPEQVGKTYVRDGGFLYGADRFDPAFFEVSPREALAIDAQQRQLLEVAWEVFERAGIAPHTVKDKPVGVYAGVMYGDYGHRVRQVPDGIEGYLLAGSAGSIASGRVAYSLGLTGPAVTVDTACSSSLVSLHLAAQGLRSGDCELALAGGVTVMSDPTAYVEFSRQRALSPDGRCRSFSADADGAGWGEGVGLLLLERLSDARRNGHRVLAVVRGSAVNQDGASNGLTAPNGPSQQRVIRQALANAGLSPSDVDVVEAHGTGTRLGDPIEAQALLATYGQERDRPLWLGSLKSNIGHAQAAAGVAGVIKMVMALREGLLPKTLHAEERTPEVDWSAGAVELLTEARPWPEKEGARRAGVSSFGISGTNAHVILEQADELVAEESPEEPVTPVDLPVVPWVLSAKSENALCAQAERLLTRLDDPSAGDPLDIAFSLTTTRTAFEHRAVVVGNGPVLRAGLAALASGGSAPGLVSGSVVPGGLGVLFSGQGGQWVGMGRELHAAFPVFAEAFDEVCAAFGDGLREVVFDGAEDLDDTGWAQPGLFAVEVALFRLLTSWGVSPGVLAGHSIGELAAAHVAGVWSLGDAVRVVAARGRLMAALPAGGAMVAVQATEEEVTGRGVDIAAVNGPDSVVLSGDEQQVLAVAAEFAALGRRTKRLRVSHAFHSVLIEPMLDEYRAVLEEVSYQVPNLPLISTVTGAVVSDEVCDPAYWVGQVRSTVRFHDAVQAMTAVGTFLEVGPDAVLSGLVDGCVSTQRRDREQVHSLVSALGALHSRGVAVDWPAFFAGTGARVVDLPTYPFEHQRYWLDAGSGAGDIGAAGLGAAGHPLLGATVRLADGDGVVLTGRLSRRTHSWLTDHVIMGATLLPGTALLELAVHAGDQVGASRVEELTLHAPLLLPEREAVHVQVVVGPPDGDERREVGVHSRPESDEDGWTRHAAGVLVPDRTAPAPPPDQWPPAGAAVLDAEGLYARLAGTGHGYGPAFRGLRAAWRAGDTAFAEVELPEDLRADASSFGLHPALLDAALHAIGLSGLLPSDEGRLPFTWTGVSLHAAGAGALRVALTRLGPDTVSMAVADASGAPVATIGSLVLRPVTADRLRERGPDALWHLDWVDRPFPARSGGGTWAVLGDRVLAGALRGAGHRVDVRADLAELLRAVDEGATTPDTVVVACPAAGDGPVPDAVRDVTTAALALVRAWSAEPRLDGARLVLVTAGAVATRPGEDVTDLAQAAAWGLVRSAQTEQPGRFVLVDAGTGGPDALAAVLPAVVAGDEPQVALRAGGAVVPRLARPDAPAGATPFGPGSTVLVTGGTGVLGGLVARHLATAHGVRDLVLASRRGPDAPGVAELVAELTDLGARVRVVACDLADREAAAALVDAADPTAVVHAAGLVDDGVLASLTPERVAGVLRPKVDAAWHLHELTEDRDLSAFVLFSSAASVFGGAGQAPYAAANAFLDALAVHRAARGLPATALAWGFWAELSAMTENLSATDRARAARGGVVPMPTGQGLALFDAAVATPRPALVPVRLDLAAVRRGGDVPVVLRGLVRAPARRVVDAGGHGTDALRRRLAGLVGTEREPAVLDVVRVEVAAVLGHASPDAVVPDKAFQEMGFDSLTAVELRNRLDAATGLRLPATLVFDHPSPAAVARLVLGELGEGGAVPAAPVGPALPAAVVAGDPVVIVGMACRFPGGVTSPEDLWRVVATGTDVVGPFPTDRGWDLDDLYDPDPGRIGRTYAREGGFLTAPDEFDAAFFGISPKEALGLDPQQRMLLEISWEVFERAGIDPAGLRGSRTGVFVGAGGQDYANLLPGSPEDYQGYLLTSGSASVISGRISYTFGFEGPAVSVDTACSASLVALHLAGQALRSGECDLAVVGGVALMATPTLFVEFSRQRGLAPDGRCKAFSASADGTGWSEGAGALLVERLSDARRNGHRVLAVVRGSAVNQDGASNGLTAPNGPSQQRVIRQALANAGLSPSDVDAVEAHGTGTRLGDPIEAQALLATYGQGRGEPLWLGSLKSNIGHAQAAAGVAGVIKSVMALREGLLPKTLHVDEPTPEVDWESGAVEVLTEARAFPETGRPRRVGVSSFGVSGTNSHVILEQAPDQPAAEPGEDLAPPASVPWVLSAKTPAALRAQARRLLSGVDGVRPVDVGFSLLSRSVFEHRAVVVGDGSALRAGVGALASGDSAPGLVSGSGGVGSRVVFVFPGQGAQWAAMAVGLLESSGVFARRLGECAAVLDPLTGWSLLEAVRSGTGFDRVDVVQPVLFAVMVSLAELWRWLGVVPAAVVGHSQGEIAAACVAGALSLEDAARVVALRSRAIRALSGAGGMVSVPLPEERVLPLLGAGVSVAAVNGPSSTVVSGDVAELDVLVARCEAEGVRARRVPVDYASHSAHVEAIESELAEVLAGIEPREAGVPLYSTLEGQRIDTTVMDAGYWYRNLRRTVRFEQGIRAALADGHRVFVEVSPHPVLAVGMQETFDAVGVEAVAVGTLKRDEGGLDRVLQSAGELFCHGVDVDWRTVFTDTGARTVDLPTYAFQRQSYWLMPRDRSAAGDPVGLGVAEADHPLLGAAVELADGERTVLTGRLSLRTHPWLADHAVLDTVLLPGTGFLELATRAARQVGCDRVEELTLHAPLVLPDRGAVHVQVVVGPPDGAARRDLAVYSRPGDGGEWTQHVAGALGTTPADEVGEDLSAWPPVDAEEFDLTGVYDRFLDQGYGYGAAFQGLRRVWRRGDEVFAEVALPAGHEAEAARFGLHPALLDSALHASIIGLHGDSTRAVLPFSWTGFQLRATGAAALRVRFRRLGEGSAALTVADAAGRPVASADALVARPVTPDQLAAARSALTHRANALDAWCYRVRWTGVGDAPDASLTGTWLLVVGEDHVDDEWVSASRAAVTARGAEVRDVVVPADADRGSLARRLADVVADRGAVTGVLSWLALDERPLPDHRGVPGGLARSVALVQALDDAGIAARLWQATRDAVLAAAGDLLTAPLQATAWGLGRVVALEHPQRWGGLVDVPPAVTDRAAARLGEVLAADRDEDQVAVRDSGVFVRRLARVPAAEHAPDGGWAPSGTVLVTGTGGLAKHVARWLARNGAEHLVLASRSGPAAAGVAELVDELAALGTRVTVAACDAADRDALAALLDGLPAGERLSAVVHTAGVSHDGVLDSVSPDDLEVVLRPKVTAALNLHELTADRDLDAFVLFSSVSGGLGSAGQGAYAAGNTFLDSLAQRRRVEGLVGTSVGWGLWAGEGMAALNENEERIRRRGFRPMDPDVAASALRWSTKADEPFVTVVDVDWRRFVAAVHGGTPKPLLRDLPEVRALAAGPARSADRPAGADEDPRGRLLALSAAERDRELLRLVRGEVATVLGHASGADVEPGTAFREIGFDSLAAVQLRNRLTGATGLKLPATLVFDHPTPTALARHLAGRLTPEPEPVTVDSVLAELDRLDAALAAIPPDEPGRSALVSRARDVLARVGAAPATARAAAQRLGSASDDEIFDFINKELGKSE</sequence>
<feature type="region of interest" description="C-terminal hotdog fold" evidence="14">
    <location>
        <begin position="1041"/>
        <end position="1179"/>
    </location>
</feature>
<dbReference type="GO" id="GO:0004315">
    <property type="term" value="F:3-oxoacyl-[acyl-carrier-protein] synthase activity"/>
    <property type="evidence" value="ECO:0007669"/>
    <property type="project" value="InterPro"/>
</dbReference>
<evidence type="ECO:0000313" key="20">
    <source>
        <dbReference type="Proteomes" id="UP000325787"/>
    </source>
</evidence>
<evidence type="ECO:0000256" key="6">
    <source>
        <dbReference type="ARBA" id="ARBA00023194"/>
    </source>
</evidence>
<dbReference type="KEGG" id="ssyi:EKG83_24425"/>
<dbReference type="Gene3D" id="3.40.47.10">
    <property type="match status" value="2"/>
</dbReference>
<dbReference type="Pfam" id="PF00698">
    <property type="entry name" value="Acyl_transf_1"/>
    <property type="match status" value="2"/>
</dbReference>